<dbReference type="CDD" id="cd01044">
    <property type="entry name" value="Ferritin_CCC1_N"/>
    <property type="match status" value="1"/>
</dbReference>
<protein>
    <recommendedName>
        <fullName evidence="7">Rubrerythrin diiron-binding domain-containing protein</fullName>
    </recommendedName>
</protein>
<dbReference type="AlphaFoldDB" id="A0A3P3XRC3"/>
<dbReference type="InterPro" id="IPR008217">
    <property type="entry name" value="Ccc1_fam"/>
</dbReference>
<dbReference type="SUPFAM" id="SSF47240">
    <property type="entry name" value="Ferritin-like"/>
    <property type="match status" value="1"/>
</dbReference>
<keyword evidence="3 5" id="KW-1133">Transmembrane helix</keyword>
<evidence type="ECO:0000256" key="4">
    <source>
        <dbReference type="ARBA" id="ARBA00023136"/>
    </source>
</evidence>
<dbReference type="GO" id="GO:0012505">
    <property type="term" value="C:endomembrane system"/>
    <property type="evidence" value="ECO:0007669"/>
    <property type="project" value="UniProtKB-SubCell"/>
</dbReference>
<dbReference type="GO" id="GO:0005384">
    <property type="term" value="F:manganese ion transmembrane transporter activity"/>
    <property type="evidence" value="ECO:0007669"/>
    <property type="project" value="InterPro"/>
</dbReference>
<sequence>MNTAADAKLMGDVLRFQREEITGSLLYGKLAKKCRDEHNAAVLSDMAAAERRHYEFWKSISGQDVAPRRGLIILYTALGRLFGLTFALKLLEKGEEVGAADYARVAPFHPGAEKMGEEEENHEDALLGMIDEERLSYVGSIVLGLNDALVELTGTLAGLTFAFQKGKLVAVSGIITGIAAALSMAASNYLATKANDDPKAKKAALYTGGAYLITVMLLVLPYLIVPQTGFWIYVSLGITLLIAVGIIAGFNFYVSVAKGQEFKPRFLEMAGISLGVSFLSFLVGLLVRSVFGAE</sequence>
<evidence type="ECO:0000256" key="2">
    <source>
        <dbReference type="ARBA" id="ARBA00022692"/>
    </source>
</evidence>
<feature type="transmembrane region" description="Helical" evidence="5">
    <location>
        <begin position="203"/>
        <end position="224"/>
    </location>
</feature>
<keyword evidence="4 5" id="KW-0472">Membrane</keyword>
<feature type="transmembrane region" description="Helical" evidence="5">
    <location>
        <begin position="169"/>
        <end position="191"/>
    </location>
</feature>
<keyword evidence="2 5" id="KW-0812">Transmembrane</keyword>
<evidence type="ECO:0008006" key="7">
    <source>
        <dbReference type="Google" id="ProtNLM"/>
    </source>
</evidence>
<evidence type="ECO:0000313" key="6">
    <source>
        <dbReference type="EMBL" id="SLM18807.1"/>
    </source>
</evidence>
<evidence type="ECO:0000256" key="3">
    <source>
        <dbReference type="ARBA" id="ARBA00022989"/>
    </source>
</evidence>
<gene>
    <name evidence="6" type="ORF">SPIRO4BDMA_50322</name>
</gene>
<name>A0A3P3XRC3_9SPIR</name>
<organism evidence="6">
    <name type="scientific">uncultured spirochete</name>
    <dbReference type="NCBI Taxonomy" id="156406"/>
    <lineage>
        <taxon>Bacteria</taxon>
        <taxon>Pseudomonadati</taxon>
        <taxon>Spirochaetota</taxon>
        <taxon>Spirochaetia</taxon>
        <taxon>Spirochaetales</taxon>
        <taxon>environmental samples</taxon>
    </lineage>
</organism>
<dbReference type="InterPro" id="IPR039376">
    <property type="entry name" value="Ferritin_CCC1_N"/>
</dbReference>
<evidence type="ECO:0000256" key="5">
    <source>
        <dbReference type="SAM" id="Phobius"/>
    </source>
</evidence>
<feature type="transmembrane region" description="Helical" evidence="5">
    <location>
        <begin position="266"/>
        <end position="287"/>
    </location>
</feature>
<proteinExistence type="predicted"/>
<accession>A0A3P3XRC3</accession>
<dbReference type="CDD" id="cd02431">
    <property type="entry name" value="Ferritin_CCC1_C"/>
    <property type="match status" value="1"/>
</dbReference>
<dbReference type="InterPro" id="IPR009078">
    <property type="entry name" value="Ferritin-like_SF"/>
</dbReference>
<dbReference type="EMBL" id="FWDO01000005">
    <property type="protein sequence ID" value="SLM18807.1"/>
    <property type="molecule type" value="Genomic_DNA"/>
</dbReference>
<dbReference type="GO" id="GO:0030026">
    <property type="term" value="P:intracellular manganese ion homeostasis"/>
    <property type="evidence" value="ECO:0007669"/>
    <property type="project" value="InterPro"/>
</dbReference>
<evidence type="ECO:0000256" key="1">
    <source>
        <dbReference type="ARBA" id="ARBA00004127"/>
    </source>
</evidence>
<reference evidence="6" key="1">
    <citation type="submission" date="2017-02" db="EMBL/GenBank/DDBJ databases">
        <authorList>
            <person name="Regsiter A."/>
            <person name="William W."/>
        </authorList>
    </citation>
    <scope>NUCLEOTIDE SEQUENCE</scope>
    <source>
        <strain evidence="6">BdmA 4</strain>
    </source>
</reference>
<dbReference type="Pfam" id="PF01988">
    <property type="entry name" value="VIT1"/>
    <property type="match status" value="1"/>
</dbReference>
<comment type="subcellular location">
    <subcellularLocation>
        <location evidence="1">Endomembrane system</location>
        <topology evidence="1">Multi-pass membrane protein</topology>
    </subcellularLocation>
</comment>
<feature type="transmembrane region" description="Helical" evidence="5">
    <location>
        <begin position="230"/>
        <end position="254"/>
    </location>
</feature>